<dbReference type="AlphaFoldDB" id="A0A382UJ16"/>
<dbReference type="SUPFAM" id="SSF51316">
    <property type="entry name" value="Mss4-like"/>
    <property type="match status" value="1"/>
</dbReference>
<gene>
    <name evidence="1" type="ORF">METZ01_LOCUS386689</name>
</gene>
<feature type="non-terminal residue" evidence="1">
    <location>
        <position position="1"/>
    </location>
</feature>
<dbReference type="EMBL" id="UINC01144370">
    <property type="protein sequence ID" value="SVD33835.1"/>
    <property type="molecule type" value="Genomic_DNA"/>
</dbReference>
<evidence type="ECO:0000313" key="1">
    <source>
        <dbReference type="EMBL" id="SVD33835.1"/>
    </source>
</evidence>
<dbReference type="InterPro" id="IPR011057">
    <property type="entry name" value="Mss4-like_sf"/>
</dbReference>
<proteinExistence type="predicted"/>
<name>A0A382UJ16_9ZZZZ</name>
<accession>A0A382UJ16</accession>
<reference evidence="1" key="1">
    <citation type="submission" date="2018-05" db="EMBL/GenBank/DDBJ databases">
        <authorList>
            <person name="Lanie J.A."/>
            <person name="Ng W.-L."/>
            <person name="Kazmierczak K.M."/>
            <person name="Andrzejewski T.M."/>
            <person name="Davidsen T.M."/>
            <person name="Wayne K.J."/>
            <person name="Tettelin H."/>
            <person name="Glass J.I."/>
            <person name="Rusch D."/>
            <person name="Podicherti R."/>
            <person name="Tsui H.-C.T."/>
            <person name="Winkler M.E."/>
        </authorList>
    </citation>
    <scope>NUCLEOTIDE SEQUENCE</scope>
</reference>
<sequence length="65" mass="7522">SGNDIHRYCCQDCYCPIYINVTRSGGMYLYTGTLDNISDITFSENINFENGHFEYLNISNKKIEI</sequence>
<organism evidence="1">
    <name type="scientific">marine metagenome</name>
    <dbReference type="NCBI Taxonomy" id="408172"/>
    <lineage>
        <taxon>unclassified sequences</taxon>
        <taxon>metagenomes</taxon>
        <taxon>ecological metagenomes</taxon>
    </lineage>
</organism>
<protein>
    <submittedName>
        <fullName evidence="1">Uncharacterized protein</fullName>
    </submittedName>
</protein>